<evidence type="ECO:0000259" key="9">
    <source>
        <dbReference type="PROSITE" id="PS50850"/>
    </source>
</evidence>
<evidence type="ECO:0000256" key="1">
    <source>
        <dbReference type="ARBA" id="ARBA00004651"/>
    </source>
</evidence>
<evidence type="ECO:0000313" key="11">
    <source>
        <dbReference type="Proteomes" id="UP001223978"/>
    </source>
</evidence>
<proteinExistence type="predicted"/>
<keyword evidence="3" id="KW-1003">Cell membrane</keyword>
<keyword evidence="4 8" id="KW-0812">Transmembrane</keyword>
<evidence type="ECO:0000313" key="10">
    <source>
        <dbReference type="EMBL" id="MDI3405612.1"/>
    </source>
</evidence>
<feature type="transmembrane region" description="Helical" evidence="8">
    <location>
        <begin position="166"/>
        <end position="189"/>
    </location>
</feature>
<dbReference type="PROSITE" id="PS50850">
    <property type="entry name" value="MFS"/>
    <property type="match status" value="1"/>
</dbReference>
<feature type="transmembrane region" description="Helical" evidence="8">
    <location>
        <begin position="65"/>
        <end position="89"/>
    </location>
</feature>
<feature type="transmembrane region" description="Helical" evidence="8">
    <location>
        <begin position="321"/>
        <end position="340"/>
    </location>
</feature>
<feature type="domain" description="Major facilitator superfamily (MFS) profile" evidence="9">
    <location>
        <begin position="28"/>
        <end position="437"/>
    </location>
</feature>
<feature type="transmembrane region" description="Helical" evidence="8">
    <location>
        <begin position="201"/>
        <end position="220"/>
    </location>
</feature>
<dbReference type="InterPro" id="IPR036259">
    <property type="entry name" value="MFS_trans_sf"/>
</dbReference>
<dbReference type="RefSeq" id="WP_282543552.1">
    <property type="nucleotide sequence ID" value="NZ_JASCIQ010000017.1"/>
</dbReference>
<dbReference type="Pfam" id="PF07690">
    <property type="entry name" value="MFS_1"/>
    <property type="match status" value="1"/>
</dbReference>
<keyword evidence="11" id="KW-1185">Reference proteome</keyword>
<keyword evidence="2" id="KW-0813">Transport</keyword>
<feature type="transmembrane region" description="Helical" evidence="8">
    <location>
        <begin position="390"/>
        <end position="409"/>
    </location>
</feature>
<dbReference type="PANTHER" id="PTHR43045">
    <property type="entry name" value="SHIKIMATE TRANSPORTER"/>
    <property type="match status" value="1"/>
</dbReference>
<comment type="caution">
    <text evidence="10">The sequence shown here is derived from an EMBL/GenBank/DDBJ whole genome shotgun (WGS) entry which is preliminary data.</text>
</comment>
<feature type="transmembrane region" description="Helical" evidence="8">
    <location>
        <begin position="255"/>
        <end position="279"/>
    </location>
</feature>
<feature type="transmembrane region" description="Helical" evidence="8">
    <location>
        <begin position="125"/>
        <end position="145"/>
    </location>
</feature>
<gene>
    <name evidence="10" type="ORF">QIS96_17515</name>
</gene>
<dbReference type="EMBL" id="JASCIQ010000017">
    <property type="protein sequence ID" value="MDI3405612.1"/>
    <property type="molecule type" value="Genomic_DNA"/>
</dbReference>
<reference evidence="10 11" key="1">
    <citation type="submission" date="2023-05" db="EMBL/GenBank/DDBJ databases">
        <title>Draft genome sequence of Streptomyces sp. B-S-A6 isolated from a cave soil in Thailand.</title>
        <authorList>
            <person name="Chamroensaksri N."/>
            <person name="Muangham S."/>
        </authorList>
    </citation>
    <scope>NUCLEOTIDE SEQUENCE [LARGE SCALE GENOMIC DNA]</scope>
    <source>
        <strain evidence="10 11">B-S-A6</strain>
    </source>
</reference>
<dbReference type="InterPro" id="IPR020846">
    <property type="entry name" value="MFS_dom"/>
</dbReference>
<comment type="subcellular location">
    <subcellularLocation>
        <location evidence="1">Cell membrane</location>
        <topology evidence="1">Multi-pass membrane protein</topology>
    </subcellularLocation>
</comment>
<protein>
    <submittedName>
        <fullName evidence="10">MFS transporter</fullName>
    </submittedName>
</protein>
<dbReference type="InterPro" id="IPR011701">
    <property type="entry name" value="MFS"/>
</dbReference>
<dbReference type="Proteomes" id="UP001223978">
    <property type="component" value="Unassembled WGS sequence"/>
</dbReference>
<dbReference type="SUPFAM" id="SSF103473">
    <property type="entry name" value="MFS general substrate transporter"/>
    <property type="match status" value="1"/>
</dbReference>
<evidence type="ECO:0000256" key="4">
    <source>
        <dbReference type="ARBA" id="ARBA00022692"/>
    </source>
</evidence>
<keyword evidence="6 8" id="KW-0472">Membrane</keyword>
<feature type="region of interest" description="Disordered" evidence="7">
    <location>
        <begin position="1"/>
        <end position="20"/>
    </location>
</feature>
<organism evidence="10 11">
    <name type="scientific">Streptomyces cavernicola</name>
    <dbReference type="NCBI Taxonomy" id="3043613"/>
    <lineage>
        <taxon>Bacteria</taxon>
        <taxon>Bacillati</taxon>
        <taxon>Actinomycetota</taxon>
        <taxon>Actinomycetes</taxon>
        <taxon>Kitasatosporales</taxon>
        <taxon>Streptomycetaceae</taxon>
        <taxon>Streptomyces</taxon>
    </lineage>
</organism>
<feature type="transmembrane region" description="Helical" evidence="8">
    <location>
        <begin position="291"/>
        <end position="309"/>
    </location>
</feature>
<evidence type="ECO:0000256" key="6">
    <source>
        <dbReference type="ARBA" id="ARBA00023136"/>
    </source>
</evidence>
<dbReference type="PANTHER" id="PTHR43045:SF1">
    <property type="entry name" value="SHIKIMATE TRANSPORTER"/>
    <property type="match status" value="1"/>
</dbReference>
<evidence type="ECO:0000256" key="7">
    <source>
        <dbReference type="SAM" id="MobiDB-lite"/>
    </source>
</evidence>
<feature type="transmembrane region" description="Helical" evidence="8">
    <location>
        <begin position="101"/>
        <end position="119"/>
    </location>
</feature>
<feature type="transmembrane region" description="Helical" evidence="8">
    <location>
        <begin position="415"/>
        <end position="433"/>
    </location>
</feature>
<sequence>MHAAPETGTETEAPDTGTRTDRKALRRVIGASAVGTTLEWYDHFIYGSAAALVFPKLFFPDSDPAAATMLSLVTYSVAFVTRPLGAAIFGHYGDKYGRKNVLILTLILMGAATGLIGLVPTYQSIGILAPLLLVLLRFIQGIGLGGEWGGAALMVGESSSDGKRGLLGSLVQIASPLGLLLANGVFSVITFMVSEEAFFAWGWRVPFLLSTFLVLIGLWIRRQVQESPLFEEEAATEESRKAPLVEVVTRHWRPLLLAIGSRIGSDVCFYVFNVFILVYGTTQIGVDRQTLLTAVLFGAVSQAVSIPLWGHLCDRIGRRPILIIGAVGAMTWCFAFFPVLDSGNDALVYAAPAVGNFFIAAMWGPLAAFVPELFPTRVRYTGAGLGFQSAGVFGGALAPIITAALVAAYDTWVPVAVYLAVLLAILVACVAAARETAAADLREIEG</sequence>
<accession>A0ABT6SBP1</accession>
<evidence type="ECO:0000256" key="3">
    <source>
        <dbReference type="ARBA" id="ARBA00022475"/>
    </source>
</evidence>
<feature type="transmembrane region" description="Helical" evidence="8">
    <location>
        <begin position="346"/>
        <end position="370"/>
    </location>
</feature>
<evidence type="ECO:0000256" key="5">
    <source>
        <dbReference type="ARBA" id="ARBA00022989"/>
    </source>
</evidence>
<name>A0ABT6SBP1_9ACTN</name>
<dbReference type="Gene3D" id="1.20.1250.20">
    <property type="entry name" value="MFS general substrate transporter like domains"/>
    <property type="match status" value="2"/>
</dbReference>
<evidence type="ECO:0000256" key="8">
    <source>
        <dbReference type="SAM" id="Phobius"/>
    </source>
</evidence>
<dbReference type="CDD" id="cd17369">
    <property type="entry name" value="MFS_ShiA_like"/>
    <property type="match status" value="1"/>
</dbReference>
<evidence type="ECO:0000256" key="2">
    <source>
        <dbReference type="ARBA" id="ARBA00022448"/>
    </source>
</evidence>
<keyword evidence="5 8" id="KW-1133">Transmembrane helix</keyword>